<dbReference type="Gene3D" id="3.30.559.30">
    <property type="entry name" value="Nonribosomal peptide synthetase, condensation domain"/>
    <property type="match status" value="1"/>
</dbReference>
<organism evidence="5 6">
    <name type="scientific">Kitasatospora viridis</name>
    <dbReference type="NCBI Taxonomy" id="281105"/>
    <lineage>
        <taxon>Bacteria</taxon>
        <taxon>Bacillati</taxon>
        <taxon>Actinomycetota</taxon>
        <taxon>Actinomycetes</taxon>
        <taxon>Kitasatosporales</taxon>
        <taxon>Streptomycetaceae</taxon>
        <taxon>Kitasatospora</taxon>
    </lineage>
</organism>
<dbReference type="InterPro" id="IPR020845">
    <property type="entry name" value="AMP-binding_CS"/>
</dbReference>
<dbReference type="Gene3D" id="3.40.50.980">
    <property type="match status" value="2"/>
</dbReference>
<dbReference type="InterPro" id="IPR020806">
    <property type="entry name" value="PKS_PP-bd"/>
</dbReference>
<dbReference type="InterPro" id="IPR025110">
    <property type="entry name" value="AMP-bd_C"/>
</dbReference>
<dbReference type="PROSITE" id="PS00012">
    <property type="entry name" value="PHOSPHOPANTETHEINE"/>
    <property type="match status" value="1"/>
</dbReference>
<comment type="cofactor">
    <cofactor evidence="1">
        <name>pantetheine 4'-phosphate</name>
        <dbReference type="ChEBI" id="CHEBI:47942"/>
    </cofactor>
</comment>
<feature type="domain" description="Carrier" evidence="4">
    <location>
        <begin position="960"/>
        <end position="1034"/>
    </location>
</feature>
<dbReference type="InterPro" id="IPR009081">
    <property type="entry name" value="PP-bd_ACP"/>
</dbReference>
<reference evidence="5 6" key="1">
    <citation type="submission" date="2019-06" db="EMBL/GenBank/DDBJ databases">
        <title>Sequencing the genomes of 1000 actinobacteria strains.</title>
        <authorList>
            <person name="Klenk H.-P."/>
        </authorList>
    </citation>
    <scope>NUCLEOTIDE SEQUENCE [LARGE SCALE GENOMIC DNA]</scope>
    <source>
        <strain evidence="5 6">DSM 44826</strain>
    </source>
</reference>
<keyword evidence="3" id="KW-0597">Phosphoprotein</keyword>
<dbReference type="AlphaFoldDB" id="A0A561UC08"/>
<keyword evidence="6" id="KW-1185">Reference proteome</keyword>
<dbReference type="PROSITE" id="PS50075">
    <property type="entry name" value="CARRIER"/>
    <property type="match status" value="1"/>
</dbReference>
<dbReference type="GO" id="GO:0031177">
    <property type="term" value="F:phosphopantetheine binding"/>
    <property type="evidence" value="ECO:0007669"/>
    <property type="project" value="InterPro"/>
</dbReference>
<dbReference type="Gene3D" id="3.30.300.30">
    <property type="match status" value="1"/>
</dbReference>
<evidence type="ECO:0000259" key="4">
    <source>
        <dbReference type="PROSITE" id="PS50075"/>
    </source>
</evidence>
<gene>
    <name evidence="5" type="ORF">FHX73_11668</name>
</gene>
<dbReference type="Pfam" id="PF00501">
    <property type="entry name" value="AMP-binding"/>
    <property type="match status" value="1"/>
</dbReference>
<dbReference type="GO" id="GO:0047527">
    <property type="term" value="F:2,3-dihydroxybenzoate-serine ligase activity"/>
    <property type="evidence" value="ECO:0007669"/>
    <property type="project" value="TreeGrafter"/>
</dbReference>
<name>A0A561UC08_9ACTN</name>
<proteinExistence type="predicted"/>
<keyword evidence="2" id="KW-0596">Phosphopantetheine</keyword>
<dbReference type="PANTHER" id="PTHR45527:SF1">
    <property type="entry name" value="FATTY ACID SYNTHASE"/>
    <property type="match status" value="1"/>
</dbReference>
<dbReference type="CDD" id="cd17646">
    <property type="entry name" value="A_NRPS_AB3403-like"/>
    <property type="match status" value="1"/>
</dbReference>
<dbReference type="GO" id="GO:0005829">
    <property type="term" value="C:cytosol"/>
    <property type="evidence" value="ECO:0007669"/>
    <property type="project" value="TreeGrafter"/>
</dbReference>
<dbReference type="InterPro" id="IPR045851">
    <property type="entry name" value="AMP-bd_C_sf"/>
</dbReference>
<dbReference type="InterPro" id="IPR006162">
    <property type="entry name" value="Ppantetheine_attach_site"/>
</dbReference>
<dbReference type="FunFam" id="1.10.1200.10:FF:000005">
    <property type="entry name" value="Nonribosomal peptide synthetase 1"/>
    <property type="match status" value="1"/>
</dbReference>
<dbReference type="SUPFAM" id="SSF47336">
    <property type="entry name" value="ACP-like"/>
    <property type="match status" value="1"/>
</dbReference>
<dbReference type="Pfam" id="PF00668">
    <property type="entry name" value="Condensation"/>
    <property type="match status" value="1"/>
</dbReference>
<evidence type="ECO:0000256" key="2">
    <source>
        <dbReference type="ARBA" id="ARBA00022450"/>
    </source>
</evidence>
<dbReference type="FunFam" id="3.40.50.12780:FF:000012">
    <property type="entry name" value="Non-ribosomal peptide synthetase"/>
    <property type="match status" value="1"/>
</dbReference>
<evidence type="ECO:0000256" key="1">
    <source>
        <dbReference type="ARBA" id="ARBA00001957"/>
    </source>
</evidence>
<dbReference type="GO" id="GO:0009239">
    <property type="term" value="P:enterobactin biosynthetic process"/>
    <property type="evidence" value="ECO:0007669"/>
    <property type="project" value="TreeGrafter"/>
</dbReference>
<dbReference type="CDD" id="cd19531">
    <property type="entry name" value="LCL_NRPS-like"/>
    <property type="match status" value="1"/>
</dbReference>
<evidence type="ECO:0000313" key="5">
    <source>
        <dbReference type="EMBL" id="TWF96894.1"/>
    </source>
</evidence>
<sequence>MSDTAPASFAQRRLWFLDQFTGGNTAYNLVSALRLTGPLDVPALHRALQAVVDRHDVLRTTFTAVDGEPRQRIAAELRVELPLTDLRGLPAEQRAARAAALVEADTMDEFDLATGPLLRTALYRLGEQEHVFSVVCHHAINDGWSMGRFHLELSALYPDAGTRLDPLPMQFAEYAERERAALEGPQGRAALARVRERLTGAPAVLELPTTHPRPAVQGFAGAVHELRLDAELWQRVLSTARANRATPFMTLLTAFAVQLSRLSGARDLVIGSPAAGRTSSAVEPLIGMFVNTLPLRLDLTGEPTFAELLLRTRRTALAAFADQGVPLEQVVTELQLDRTPSHDPLFQVMFALQQHATAPELPGITVGFLPVRPPTVFTDLWLDIRPHGDGALAVFRYRTELFDAPTVARLAEQYRTLLDAALTDPQQRVADLPLLDDRQTEQVLREWGRSAPEHRWDVPVHELIDRQIALTPGRTAVAFEGTGLSYLELAERTGRIAARLAEQGVRPGSLVALCLPRGLDLVPAILAVLRSGCAYLPLSPEDPPERLARLLGRSGAAGLLTTAELAGAVAPQGLPVLAVDTLTGPFTPGEPVPVSPDDLAYVIHTSGSTGEPKAVGVPHRGLANRVRTLQDSQQLTPEDRVLQKTPYTFDVSVQELLWPLTLGATLVVAAPGGHRDPAYLVELIEREAVTTVHFVPPMLEAFLGEPDLERCGTLRRVLCSGQALPTPLVERCLSRLPVRLTNFYGPTEASIEVTEWDCRPGPGRQAMAPIGRPIPGAQTYVLDAELRPVPVGVAGELYLGGVVLARGYLGRPDLTADRFVPHPFGGPGDRLYRTGDLVRWQADGTIDFLGRNDHQLKLRGFRIEPGEIENALRAQPEVRDAVVALTGDALTGYLLLGEPGTDPAVLRERLRDQLPRHMVPTHLMVLPAFPVTASGKVDRAALPLPTAAALVDATVEQAAEPADELERTLARIWGEVLGVTGIGRDDDFFGIGGDSLKSTQVVHRAREAGLTVSVSLLFHHPTIAELAERLRRETAA</sequence>
<dbReference type="Proteomes" id="UP000317940">
    <property type="component" value="Unassembled WGS sequence"/>
</dbReference>
<dbReference type="Gene3D" id="3.30.559.10">
    <property type="entry name" value="Chloramphenicol acetyltransferase-like domain"/>
    <property type="match status" value="1"/>
</dbReference>
<dbReference type="OrthoDB" id="2472181at2"/>
<dbReference type="NCBIfam" id="TIGR01733">
    <property type="entry name" value="AA-adenyl-dom"/>
    <property type="match status" value="1"/>
</dbReference>
<dbReference type="PROSITE" id="PS00455">
    <property type="entry name" value="AMP_BINDING"/>
    <property type="match status" value="1"/>
</dbReference>
<accession>A0A561UC08</accession>
<dbReference type="RefSeq" id="WP_145903188.1">
    <property type="nucleotide sequence ID" value="NZ_BAAAMZ010000042.1"/>
</dbReference>
<evidence type="ECO:0000256" key="3">
    <source>
        <dbReference type="ARBA" id="ARBA00022553"/>
    </source>
</evidence>
<dbReference type="GO" id="GO:0009366">
    <property type="term" value="C:enterobactin synthetase complex"/>
    <property type="evidence" value="ECO:0007669"/>
    <property type="project" value="TreeGrafter"/>
</dbReference>
<dbReference type="SUPFAM" id="SSF52777">
    <property type="entry name" value="CoA-dependent acyltransferases"/>
    <property type="match status" value="2"/>
</dbReference>
<comment type="caution">
    <text evidence="5">The sequence shown here is derived from an EMBL/GenBank/DDBJ whole genome shotgun (WGS) entry which is preliminary data.</text>
</comment>
<dbReference type="InterPro" id="IPR036736">
    <property type="entry name" value="ACP-like_sf"/>
</dbReference>
<dbReference type="FunFam" id="2.30.38.10:FF:000001">
    <property type="entry name" value="Non-ribosomal peptide synthetase PvdI"/>
    <property type="match status" value="1"/>
</dbReference>
<dbReference type="Pfam" id="PF00550">
    <property type="entry name" value="PP-binding"/>
    <property type="match status" value="1"/>
</dbReference>
<dbReference type="Gene3D" id="1.10.1200.10">
    <property type="entry name" value="ACP-like"/>
    <property type="match status" value="1"/>
</dbReference>
<dbReference type="InterPro" id="IPR000873">
    <property type="entry name" value="AMP-dep_synth/lig_dom"/>
</dbReference>
<evidence type="ECO:0000313" key="6">
    <source>
        <dbReference type="Proteomes" id="UP000317940"/>
    </source>
</evidence>
<dbReference type="Gene3D" id="2.30.38.10">
    <property type="entry name" value="Luciferase, Domain 3"/>
    <property type="match status" value="1"/>
</dbReference>
<dbReference type="GO" id="GO:0008610">
    <property type="term" value="P:lipid biosynthetic process"/>
    <property type="evidence" value="ECO:0007669"/>
    <property type="project" value="UniProtKB-ARBA"/>
</dbReference>
<dbReference type="PANTHER" id="PTHR45527">
    <property type="entry name" value="NONRIBOSOMAL PEPTIDE SYNTHETASE"/>
    <property type="match status" value="1"/>
</dbReference>
<protein>
    <submittedName>
        <fullName evidence="5">Amino acid adenylation domain-containing protein</fullName>
    </submittedName>
</protein>
<dbReference type="SUPFAM" id="SSF56801">
    <property type="entry name" value="Acetyl-CoA synthetase-like"/>
    <property type="match status" value="1"/>
</dbReference>
<dbReference type="InterPro" id="IPR010071">
    <property type="entry name" value="AA_adenyl_dom"/>
</dbReference>
<dbReference type="SMART" id="SM00823">
    <property type="entry name" value="PKS_PP"/>
    <property type="match status" value="1"/>
</dbReference>
<dbReference type="Pfam" id="PF13193">
    <property type="entry name" value="AMP-binding_C"/>
    <property type="match status" value="1"/>
</dbReference>
<dbReference type="InterPro" id="IPR023213">
    <property type="entry name" value="CAT-like_dom_sf"/>
</dbReference>
<dbReference type="GO" id="GO:0043041">
    <property type="term" value="P:amino acid activation for nonribosomal peptide biosynthetic process"/>
    <property type="evidence" value="ECO:0007669"/>
    <property type="project" value="TreeGrafter"/>
</dbReference>
<dbReference type="EMBL" id="VIWT01000001">
    <property type="protein sequence ID" value="TWF96894.1"/>
    <property type="molecule type" value="Genomic_DNA"/>
</dbReference>
<dbReference type="InterPro" id="IPR001242">
    <property type="entry name" value="Condensation_dom"/>
</dbReference>